<name>A0A6J6Y883_9ZZZZ</name>
<evidence type="ECO:0000313" key="1">
    <source>
        <dbReference type="EMBL" id="CAB4805721.1"/>
    </source>
</evidence>
<gene>
    <name evidence="1" type="ORF">UFOPK2992_01270</name>
</gene>
<dbReference type="EMBL" id="CAFAAI010000228">
    <property type="protein sequence ID" value="CAB4805721.1"/>
    <property type="molecule type" value="Genomic_DNA"/>
</dbReference>
<proteinExistence type="predicted"/>
<sequence length="925" mass="102064">MIVALHIDSKDWSRLLGVWRAPAGAAGFPDGYYPVPDDGFEVGRGRMDTKGEKVPWSAFFWRLQQSTPYSAYWSTQEVDDGPLSEVFEVWRTRVASSAEALASAPSDVSLTLVVPGVLASPLGLAKLAGGPTAPFEVKGRLSSLCSFFADDDQLMVVAKRHVDQAAADLALSWGLAYRGDRQLSVVLPKSLAVPSLLRSPWLVPTVRVFTYVNDHVDEPAPLTQAESIAGYRHWVQDAPAKLGDKATWLAPLLEWLQTVPGMDAVERNSYIAWHVYGRQVLKMTPGKNQLTVVAGVDAQSEFHGKKPIKLTLTGPASDHVILRLIAATALAAADRSEGVDNTHVEHRLQSLLRPADLGLHHWKREFPAWRPASKQSAFIDFLAVDGHGRVNVVETKIGPDTMLVFQGLDYWLWCRANAANVATALQTTNAALPTISFVVAPKAAGGELLSPYTAAQVEALHRSIRWRFVTVDDAATASSVTPLAPFALPTGVKRVGGTPQRWALRLHEHAVNDAATNGIKLTRGHSFADLDASLLPEALEVHQGLAAQGLVHDYVGHVRSSQAFALNMLAPLSMDSWTAIARHVIGQNDCEVLEPPVFEYVDPADGLREATAASPHVTQVDCLVRVHLRDGGMHLLFIEVKLSEDTFSTCSAYSSERNQRKHICSVPLPFGGDTNGCFQLCNHDREHRRRYDVALDLAASTPTGFGCWFRDGTNQVMRNTALARELIQRREAASASILLLAPDNHTAIWQQWREHTTRLLDVDLVHFGSLPASQIAALHEPAMARILSQRYLLPLDMLDIRLAQKLADERFPSGAHARRLNHDGSERWTQNIERLPVETATRDAFSFLTPYPAGPWIHETTRDFWLDAPDDLEIPVLDDGSLVLSNDVTSLDDEARRELAANAVEFQRRRPWWTAPIIDALPTFW</sequence>
<dbReference type="InterPro" id="IPR054333">
    <property type="entry name" value="REase-ARP-assoc"/>
</dbReference>
<reference evidence="1" key="1">
    <citation type="submission" date="2020-05" db="EMBL/GenBank/DDBJ databases">
        <authorList>
            <person name="Chiriac C."/>
            <person name="Salcher M."/>
            <person name="Ghai R."/>
            <person name="Kavagutti S V."/>
        </authorList>
    </citation>
    <scope>NUCLEOTIDE SEQUENCE</scope>
</reference>
<protein>
    <submittedName>
        <fullName evidence="1">Unannotated protein</fullName>
    </submittedName>
</protein>
<accession>A0A6J6Y883</accession>
<dbReference type="Pfam" id="PF22558">
    <property type="entry name" value="REase-ARP"/>
    <property type="match status" value="1"/>
</dbReference>
<organism evidence="1">
    <name type="scientific">freshwater metagenome</name>
    <dbReference type="NCBI Taxonomy" id="449393"/>
    <lineage>
        <taxon>unclassified sequences</taxon>
        <taxon>metagenomes</taxon>
        <taxon>ecological metagenomes</taxon>
    </lineage>
</organism>
<dbReference type="AlphaFoldDB" id="A0A6J6Y883"/>